<keyword evidence="1" id="KW-0472">Membrane</keyword>
<proteinExistence type="predicted"/>
<dbReference type="EMBL" id="CAMXCH010000004">
    <property type="protein sequence ID" value="CAI3953446.1"/>
    <property type="molecule type" value="Genomic_DNA"/>
</dbReference>
<feature type="transmembrane region" description="Helical" evidence="1">
    <location>
        <begin position="47"/>
        <end position="67"/>
    </location>
</feature>
<dbReference type="Proteomes" id="UP001154272">
    <property type="component" value="Unassembled WGS sequence"/>
</dbReference>
<gene>
    <name evidence="2" type="ORF">R83534S58_LOCUS1854</name>
</gene>
<dbReference type="RefSeq" id="WP_034340393.1">
    <property type="nucleotide sequence ID" value="NZ_CAMXCH010000004.1"/>
</dbReference>
<keyword evidence="1" id="KW-0812">Transmembrane</keyword>
<keyword evidence="1" id="KW-1133">Transmembrane helix</keyword>
<evidence type="ECO:0000256" key="1">
    <source>
        <dbReference type="SAM" id="Phobius"/>
    </source>
</evidence>
<feature type="transmembrane region" description="Helical" evidence="1">
    <location>
        <begin position="88"/>
        <end position="108"/>
    </location>
</feature>
<feature type="transmembrane region" description="Helical" evidence="1">
    <location>
        <begin position="114"/>
        <end position="138"/>
    </location>
</feature>
<evidence type="ECO:0000313" key="2">
    <source>
        <dbReference type="EMBL" id="CAI3953446.1"/>
    </source>
</evidence>
<name>A0ABN8WBP2_9PROT</name>
<accession>A0ABN8WBP2</accession>
<sequence>MTKKQVLSLIHRITGVMALVILLIFWLSTVTSELIGNIDYIKSVKFLIPYGFFILIPALVATGGTGFNIAGKINNKTASNKKKRMSLIALNGLCILIPCALYLRYLAVHEQFNSIFLIVQMIELIAGGVNIVMLILNVKAGIILTKNKPIKKS</sequence>
<reference evidence="2" key="1">
    <citation type="submission" date="2022-10" db="EMBL/GenBank/DDBJ databases">
        <authorList>
            <person name="Botero Cardona J."/>
        </authorList>
    </citation>
    <scope>NUCLEOTIDE SEQUENCE</scope>
    <source>
        <strain evidence="2">R-83534</strain>
    </source>
</reference>
<protein>
    <submittedName>
        <fullName evidence="2">Flavodoxin/ferredoxin--NADP reductase (Fpr) (PDB:3OZU)</fullName>
    </submittedName>
</protein>
<evidence type="ECO:0000313" key="3">
    <source>
        <dbReference type="Proteomes" id="UP001154272"/>
    </source>
</evidence>
<feature type="transmembrane region" description="Helical" evidence="1">
    <location>
        <begin position="9"/>
        <end position="27"/>
    </location>
</feature>
<organism evidence="2 3">
    <name type="scientific">Commensalibacter papalotli</name>
    <name type="common">ex Botero et al. 2024</name>
    <dbReference type="NCBI Taxonomy" id="2972766"/>
    <lineage>
        <taxon>Bacteria</taxon>
        <taxon>Pseudomonadati</taxon>
        <taxon>Pseudomonadota</taxon>
        <taxon>Alphaproteobacteria</taxon>
        <taxon>Acetobacterales</taxon>
        <taxon>Acetobacteraceae</taxon>
    </lineage>
</organism>
<comment type="caution">
    <text evidence="2">The sequence shown here is derived from an EMBL/GenBank/DDBJ whole genome shotgun (WGS) entry which is preliminary data.</text>
</comment>
<keyword evidence="3" id="KW-1185">Reference proteome</keyword>